<evidence type="ECO:0000313" key="1">
    <source>
        <dbReference type="EMBL" id="MDQ0272952.1"/>
    </source>
</evidence>
<protein>
    <submittedName>
        <fullName evidence="1">Immunity protein/bacteriocin</fullName>
    </submittedName>
</protein>
<sequence>MPYRSSNKEGDLLFVSTWVDMDNNELIKYTVGNLDKDNPGEYNELASFEKVLPGEDFSASGFKWNGKTFACGMSGVLLCITYCGVVGVACGPGAPACATICDAICGAAFVVACM</sequence>
<dbReference type="EMBL" id="JAUSUB010000031">
    <property type="protein sequence ID" value="MDQ0272952.1"/>
    <property type="molecule type" value="Genomic_DNA"/>
</dbReference>
<accession>A0ABU0ANT8</accession>
<comment type="caution">
    <text evidence="1">The sequence shown here is derived from an EMBL/GenBank/DDBJ whole genome shotgun (WGS) entry which is preliminary data.</text>
</comment>
<name>A0ABU0ANT8_9BACI</name>
<reference evidence="1 2" key="1">
    <citation type="submission" date="2023-07" db="EMBL/GenBank/DDBJ databases">
        <title>Genomic Encyclopedia of Type Strains, Phase IV (KMG-IV): sequencing the most valuable type-strain genomes for metagenomic binning, comparative biology and taxonomic classification.</title>
        <authorList>
            <person name="Goeker M."/>
        </authorList>
    </citation>
    <scope>NUCLEOTIDE SEQUENCE [LARGE SCALE GENOMIC DNA]</scope>
    <source>
        <strain evidence="1 2">DSM 23494</strain>
    </source>
</reference>
<proteinExistence type="predicted"/>
<dbReference type="InterPro" id="IPR031032">
    <property type="entry name" value="Gpos_C8-like"/>
</dbReference>
<dbReference type="Proteomes" id="UP001238088">
    <property type="component" value="Unassembled WGS sequence"/>
</dbReference>
<keyword evidence="2" id="KW-1185">Reference proteome</keyword>
<dbReference type="NCBIfam" id="TIGR04450">
    <property type="entry name" value="Gpos_C8_like"/>
    <property type="match status" value="1"/>
</dbReference>
<gene>
    <name evidence="1" type="ORF">J2S17_004846</name>
</gene>
<evidence type="ECO:0000313" key="2">
    <source>
        <dbReference type="Proteomes" id="UP001238088"/>
    </source>
</evidence>
<organism evidence="1 2">
    <name type="scientific">Cytobacillus purgationiresistens</name>
    <dbReference type="NCBI Taxonomy" id="863449"/>
    <lineage>
        <taxon>Bacteria</taxon>
        <taxon>Bacillati</taxon>
        <taxon>Bacillota</taxon>
        <taxon>Bacilli</taxon>
        <taxon>Bacillales</taxon>
        <taxon>Bacillaceae</taxon>
        <taxon>Cytobacillus</taxon>
    </lineage>
</organism>